<reference evidence="1 2" key="1">
    <citation type="submission" date="2020-11" db="EMBL/GenBank/DDBJ databases">
        <title>Corynebacterium sp. MC1420.</title>
        <authorList>
            <person name="Zhou J."/>
        </authorList>
    </citation>
    <scope>NUCLEOTIDE SEQUENCE [LARGE SCALE GENOMIC DNA]</scope>
    <source>
        <strain evidence="1 2">MC1420</strain>
    </source>
</reference>
<evidence type="ECO:0000313" key="2">
    <source>
        <dbReference type="Proteomes" id="UP000594586"/>
    </source>
</evidence>
<dbReference type="KEGG" id="cqn:G7Y29_00110"/>
<evidence type="ECO:0008006" key="3">
    <source>
        <dbReference type="Google" id="ProtNLM"/>
    </source>
</evidence>
<dbReference type="AlphaFoldDB" id="A0A7T0PFY6"/>
<keyword evidence="2" id="KW-1185">Reference proteome</keyword>
<organism evidence="1 2">
    <name type="scientific">Corynebacterium qintianiae</name>
    <dbReference type="NCBI Taxonomy" id="2709392"/>
    <lineage>
        <taxon>Bacteria</taxon>
        <taxon>Bacillati</taxon>
        <taxon>Actinomycetota</taxon>
        <taxon>Actinomycetes</taxon>
        <taxon>Mycobacteriales</taxon>
        <taxon>Corynebacteriaceae</taxon>
        <taxon>Corynebacterium</taxon>
    </lineage>
</organism>
<accession>A0A7T0PFY6</accession>
<proteinExistence type="predicted"/>
<dbReference type="InterPro" id="IPR027417">
    <property type="entry name" value="P-loop_NTPase"/>
</dbReference>
<name>A0A7T0PFY6_9CORY</name>
<gene>
    <name evidence="1" type="ORF">G7Y29_00110</name>
</gene>
<dbReference type="Proteomes" id="UP000594586">
    <property type="component" value="Chromosome"/>
</dbReference>
<dbReference type="EMBL" id="CP064955">
    <property type="protein sequence ID" value="QPK83282.1"/>
    <property type="molecule type" value="Genomic_DNA"/>
</dbReference>
<dbReference type="Gene3D" id="3.40.50.300">
    <property type="entry name" value="P-loop containing nucleotide triphosphate hydrolases"/>
    <property type="match status" value="1"/>
</dbReference>
<sequence>METILRARDLVLRKGDQPLTFEIVQGLTFVVTNRESGASTLSMALAGRFALRSGTVELNGSSSTRERFKAVALAGVAMIDSLERSVSVRETLRDQVAWAQPFFRRVPRDILGHPLVEPWLEQLNLSEVDPAGAVGDLDPLDRFRLRVALAMISRPTAHLLVVDDPDQLRDLKRRHDLLVDLHALSTHVPVLVNTVNPAVDTVADHVVDLRLPRQPEVAEATA</sequence>
<evidence type="ECO:0000313" key="1">
    <source>
        <dbReference type="EMBL" id="QPK83282.1"/>
    </source>
</evidence>
<dbReference type="SUPFAM" id="SSF52540">
    <property type="entry name" value="P-loop containing nucleoside triphosphate hydrolases"/>
    <property type="match status" value="1"/>
</dbReference>
<protein>
    <recommendedName>
        <fullName evidence="3">ABC transporter domain-containing protein</fullName>
    </recommendedName>
</protein>
<dbReference type="RefSeq" id="WP_165003100.1">
    <property type="nucleotide sequence ID" value="NZ_CP064955.1"/>
</dbReference>